<sequence>MTTDTPSSKPWFKKHRYIIPMVLVLLAIIGQFPGSSEPEAPATLAISDIKDMSGFDEENNDYYWGATFRITELDPMTKVNCTVKAIDANGGVLIEETYEGNTLNEGTIIKYGEDGLTSTTKEIVEAISTFDVSCTKK</sequence>
<protein>
    <submittedName>
        <fullName evidence="1">Unannotated protein</fullName>
    </submittedName>
</protein>
<gene>
    <name evidence="1" type="ORF">UFOPK1795_01235</name>
</gene>
<organism evidence="1">
    <name type="scientific">freshwater metagenome</name>
    <dbReference type="NCBI Taxonomy" id="449393"/>
    <lineage>
        <taxon>unclassified sequences</taxon>
        <taxon>metagenomes</taxon>
        <taxon>ecological metagenomes</taxon>
    </lineage>
</organism>
<reference evidence="1" key="1">
    <citation type="submission" date="2020-05" db="EMBL/GenBank/DDBJ databases">
        <authorList>
            <person name="Chiriac C."/>
            <person name="Salcher M."/>
            <person name="Ghai R."/>
            <person name="Kavagutti S V."/>
        </authorList>
    </citation>
    <scope>NUCLEOTIDE SEQUENCE</scope>
</reference>
<dbReference type="AlphaFoldDB" id="A0A6J6GRP3"/>
<dbReference type="EMBL" id="CAEZUG010000100">
    <property type="protein sequence ID" value="CAB4601754.1"/>
    <property type="molecule type" value="Genomic_DNA"/>
</dbReference>
<accession>A0A6J6GRP3</accession>
<proteinExistence type="predicted"/>
<name>A0A6J6GRP3_9ZZZZ</name>
<evidence type="ECO:0000313" key="1">
    <source>
        <dbReference type="EMBL" id="CAB4601754.1"/>
    </source>
</evidence>